<evidence type="ECO:0000256" key="10">
    <source>
        <dbReference type="ARBA" id="ARBA00030939"/>
    </source>
</evidence>
<evidence type="ECO:0000256" key="6">
    <source>
        <dbReference type="ARBA" id="ARBA00022723"/>
    </source>
</evidence>
<keyword evidence="14" id="KW-1185">Reference proteome</keyword>
<evidence type="ECO:0000256" key="9">
    <source>
        <dbReference type="ARBA" id="ARBA00030044"/>
    </source>
</evidence>
<evidence type="ECO:0000256" key="1">
    <source>
        <dbReference type="ARBA" id="ARBA00001947"/>
    </source>
</evidence>
<comment type="cofactor">
    <cofactor evidence="1">
        <name>Zn(2+)</name>
        <dbReference type="ChEBI" id="CHEBI:29105"/>
    </cofactor>
</comment>
<keyword evidence="5" id="KW-0808">Transferase</keyword>
<organism evidence="13 14">
    <name type="scientific">Bacillus songklensis</name>
    <dbReference type="NCBI Taxonomy" id="1069116"/>
    <lineage>
        <taxon>Bacteria</taxon>
        <taxon>Bacillati</taxon>
        <taxon>Bacillota</taxon>
        <taxon>Bacilli</taxon>
        <taxon>Bacillales</taxon>
        <taxon>Bacillaceae</taxon>
        <taxon>Bacillus</taxon>
    </lineage>
</organism>
<evidence type="ECO:0000256" key="3">
    <source>
        <dbReference type="ARBA" id="ARBA00012206"/>
    </source>
</evidence>
<evidence type="ECO:0000256" key="7">
    <source>
        <dbReference type="ARBA" id="ARBA00022833"/>
    </source>
</evidence>
<keyword evidence="8" id="KW-0012">Acyltransferase</keyword>
<keyword evidence="7" id="KW-0862">Zinc</keyword>
<dbReference type="NCBIfam" id="NF011652">
    <property type="entry name" value="PRK15070.1"/>
    <property type="match status" value="1"/>
</dbReference>
<proteinExistence type="inferred from homology"/>
<comment type="catalytic activity">
    <reaction evidence="12">
        <text>propanoyl-CoA + phosphate = propanoyl phosphate + CoA</text>
        <dbReference type="Rhea" id="RHEA:28046"/>
        <dbReference type="ChEBI" id="CHEBI:43474"/>
        <dbReference type="ChEBI" id="CHEBI:57287"/>
        <dbReference type="ChEBI" id="CHEBI:57392"/>
        <dbReference type="ChEBI" id="CHEBI:58933"/>
        <dbReference type="EC" id="2.3.1.222"/>
    </reaction>
</comment>
<evidence type="ECO:0000256" key="4">
    <source>
        <dbReference type="ARBA" id="ARBA00020837"/>
    </source>
</evidence>
<dbReference type="Pfam" id="PF06130">
    <property type="entry name" value="PTAC"/>
    <property type="match status" value="1"/>
</dbReference>
<dbReference type="PANTHER" id="PTHR39453">
    <property type="entry name" value="PHOSPHATE PROPANOYLTRANSFERASE"/>
    <property type="match status" value="1"/>
</dbReference>
<dbReference type="InterPro" id="IPR008300">
    <property type="entry name" value="PTAC"/>
</dbReference>
<dbReference type="PANTHER" id="PTHR39453:SF1">
    <property type="entry name" value="PHOSPHATE PROPANOYLTRANSFERASE"/>
    <property type="match status" value="1"/>
</dbReference>
<accession>A0ABV8B8L2</accession>
<keyword evidence="6" id="KW-0479">Metal-binding</keyword>
<dbReference type="EMBL" id="JBHRZT010000072">
    <property type="protein sequence ID" value="MFC3886115.1"/>
    <property type="molecule type" value="Genomic_DNA"/>
</dbReference>
<dbReference type="EC" id="2.3.1.222" evidence="3"/>
<protein>
    <recommendedName>
        <fullName evidence="4">Phosphate propanoyltransferase</fullName>
        <ecNumber evidence="3">2.3.1.222</ecNumber>
    </recommendedName>
    <alternativeName>
        <fullName evidence="10">Phosphate acyltransferase PduL</fullName>
    </alternativeName>
    <alternativeName>
        <fullName evidence="9">Phosphotransacylase PduL</fullName>
    </alternativeName>
    <alternativeName>
        <fullName evidence="11">Propanediol utilization protein PduL</fullName>
    </alternativeName>
</protein>
<gene>
    <name evidence="13" type="ORF">ACFOU2_22575</name>
</gene>
<evidence type="ECO:0000256" key="2">
    <source>
        <dbReference type="ARBA" id="ARBA00007342"/>
    </source>
</evidence>
<evidence type="ECO:0000313" key="14">
    <source>
        <dbReference type="Proteomes" id="UP001595752"/>
    </source>
</evidence>
<evidence type="ECO:0000256" key="12">
    <source>
        <dbReference type="ARBA" id="ARBA00047589"/>
    </source>
</evidence>
<evidence type="ECO:0000256" key="11">
    <source>
        <dbReference type="ARBA" id="ARBA00033077"/>
    </source>
</evidence>
<comment type="similarity">
    <text evidence="2">Belongs to the PduL family.</text>
</comment>
<name>A0ABV8B8L2_9BACI</name>
<evidence type="ECO:0000313" key="13">
    <source>
        <dbReference type="EMBL" id="MFC3886115.1"/>
    </source>
</evidence>
<sequence length="262" mass="28585">MALITEKHLRAMIVKKVLPNPFLLAPDDKLTPAAKDFLRERSIEVTRTESKDQVTAKPGIGENIPVGVSNRHIHLSEKDVEMLFGFNHSLTPLKPLSQPGQFAAAETVTLVGPKGALHNVRVLGPARSLTQVEISRTDGFLLGVHPPVRLSGTIEGTPGIAIVGPKGCLTIEEGVIVARNHVHMSPEDAKRFQVNHGDRLIVQTMTDRTSIFPEVIVRIDERFKLDLHIDHDEANASCLKTGDCVEVIGKNGELFSPFLGGK</sequence>
<reference evidence="14" key="1">
    <citation type="journal article" date="2019" name="Int. J. Syst. Evol. Microbiol.">
        <title>The Global Catalogue of Microorganisms (GCM) 10K type strain sequencing project: providing services to taxonomists for standard genome sequencing and annotation.</title>
        <authorList>
            <consortium name="The Broad Institute Genomics Platform"/>
            <consortium name="The Broad Institute Genome Sequencing Center for Infectious Disease"/>
            <person name="Wu L."/>
            <person name="Ma J."/>
        </authorList>
    </citation>
    <scope>NUCLEOTIDE SEQUENCE [LARGE SCALE GENOMIC DNA]</scope>
    <source>
        <strain evidence="14">CCUG 61889</strain>
    </source>
</reference>
<evidence type="ECO:0000256" key="8">
    <source>
        <dbReference type="ARBA" id="ARBA00023315"/>
    </source>
</evidence>
<evidence type="ECO:0000256" key="5">
    <source>
        <dbReference type="ARBA" id="ARBA00022679"/>
    </source>
</evidence>
<comment type="caution">
    <text evidence="13">The sequence shown here is derived from an EMBL/GenBank/DDBJ whole genome shotgun (WGS) entry which is preliminary data.</text>
</comment>
<dbReference type="RefSeq" id="WP_377918483.1">
    <property type="nucleotide sequence ID" value="NZ_JBHRZT010000072.1"/>
</dbReference>
<dbReference type="Proteomes" id="UP001595752">
    <property type="component" value="Unassembled WGS sequence"/>
</dbReference>